<dbReference type="PANTHER" id="PTHR21525">
    <property type="entry name" value="MOTILE SPERM PROTEIN"/>
    <property type="match status" value="1"/>
</dbReference>
<reference evidence="1 2" key="1">
    <citation type="submission" date="2019-12" db="EMBL/GenBank/DDBJ databases">
        <title>Chromosome-level assembly of the Caenorhabditis remanei genome.</title>
        <authorList>
            <person name="Teterina A.A."/>
            <person name="Willis J.H."/>
            <person name="Phillips P.C."/>
        </authorList>
    </citation>
    <scope>NUCLEOTIDE SEQUENCE [LARGE SCALE GENOMIC DNA]</scope>
    <source>
        <strain evidence="1 2">PX506</strain>
        <tissue evidence="1">Whole organism</tissue>
    </source>
</reference>
<dbReference type="PANTHER" id="PTHR21525:SF9">
    <property type="entry name" value="CHANNEL_COLICIN DOMAIN-CONTAINING PROTEIN"/>
    <property type="match status" value="1"/>
</dbReference>
<sequence>MNKQKKEGITKKLSEHASNVLEKANEYGEKAKEAVLEAVTDPISISVLTGAALGAARNAADFAIQLGGRSSNVVNIYYKNVKSSLGNSKWYARVDMPHGNVQYPHINVNKAITGVKDPHIPISATAAKAAGLAGQGLEMVNRMSFHLEVLAYACNLYLLGNNVIVDLNNGTTRNTLKEVARIVISLVGGKGGLALGAAGGTLACPGIGTIIGGLAGSIAGGAGGVYILDPLLGIILDDIKLDILEVECTECQKVFECRKYEIGDVKKCETCRTPDDIPRIPELKELVMPGWLKIRSKL</sequence>
<dbReference type="RefSeq" id="XP_053586258.1">
    <property type="nucleotide sequence ID" value="XM_053726681.1"/>
</dbReference>
<gene>
    <name evidence="1" type="ORF">GCK72_008175</name>
</gene>
<protein>
    <submittedName>
        <fullName evidence="1">Uncharacterized protein</fullName>
    </submittedName>
</protein>
<accession>A0A6A5GWS9</accession>
<evidence type="ECO:0000313" key="2">
    <source>
        <dbReference type="Proteomes" id="UP000483820"/>
    </source>
</evidence>
<dbReference type="CTD" id="9813991"/>
<comment type="caution">
    <text evidence="1">The sequence shown here is derived from an EMBL/GenBank/DDBJ whole genome shotgun (WGS) entry which is preliminary data.</text>
</comment>
<evidence type="ECO:0000313" key="1">
    <source>
        <dbReference type="EMBL" id="KAF1759930.1"/>
    </source>
</evidence>
<organism evidence="1 2">
    <name type="scientific">Caenorhabditis remanei</name>
    <name type="common">Caenorhabditis vulgaris</name>
    <dbReference type="NCBI Taxonomy" id="31234"/>
    <lineage>
        <taxon>Eukaryota</taxon>
        <taxon>Metazoa</taxon>
        <taxon>Ecdysozoa</taxon>
        <taxon>Nematoda</taxon>
        <taxon>Chromadorea</taxon>
        <taxon>Rhabditida</taxon>
        <taxon>Rhabditina</taxon>
        <taxon>Rhabditomorpha</taxon>
        <taxon>Rhabditoidea</taxon>
        <taxon>Rhabditidae</taxon>
        <taxon>Peloderinae</taxon>
        <taxon>Caenorhabditis</taxon>
    </lineage>
</organism>
<proteinExistence type="predicted"/>
<dbReference type="EMBL" id="WUAV01000003">
    <property type="protein sequence ID" value="KAF1759930.1"/>
    <property type="molecule type" value="Genomic_DNA"/>
</dbReference>
<dbReference type="GeneID" id="9813991"/>
<dbReference type="Proteomes" id="UP000483820">
    <property type="component" value="Chromosome III"/>
</dbReference>
<dbReference type="AlphaFoldDB" id="A0A6A5GWS9"/>
<dbReference type="KEGG" id="crq:GCK72_008175"/>
<name>A0A6A5GWS9_CAERE</name>